<dbReference type="Gene3D" id="3.40.190.10">
    <property type="entry name" value="Periplasmic binding protein-like II"/>
    <property type="match status" value="2"/>
</dbReference>
<evidence type="ECO:0000256" key="4">
    <source>
        <dbReference type="ARBA" id="ARBA00023163"/>
    </source>
</evidence>
<evidence type="ECO:0000313" key="8">
    <source>
        <dbReference type="Proteomes" id="UP000290637"/>
    </source>
</evidence>
<evidence type="ECO:0000256" key="5">
    <source>
        <dbReference type="SAM" id="MobiDB-lite"/>
    </source>
</evidence>
<name>A0A4V0Z304_9BURK</name>
<dbReference type="Proteomes" id="UP000290637">
    <property type="component" value="Chromosome"/>
</dbReference>
<reference evidence="7 8" key="1">
    <citation type="submission" date="2019-02" db="EMBL/GenBank/DDBJ databases">
        <title>Draft Genome Sequences of Six Type Strains of the Genus Massilia.</title>
        <authorList>
            <person name="Miess H."/>
            <person name="Frediansyhah A."/>
            <person name="Gross H."/>
        </authorList>
    </citation>
    <scope>NUCLEOTIDE SEQUENCE [LARGE SCALE GENOMIC DNA]</scope>
    <source>
        <strain evidence="7 8">DSM 17473</strain>
    </source>
</reference>
<dbReference type="GO" id="GO:0003700">
    <property type="term" value="F:DNA-binding transcription factor activity"/>
    <property type="evidence" value="ECO:0007669"/>
    <property type="project" value="InterPro"/>
</dbReference>
<feature type="domain" description="HTH lysR-type" evidence="6">
    <location>
        <begin position="1"/>
        <end position="58"/>
    </location>
</feature>
<keyword evidence="3" id="KW-0238">DNA-binding</keyword>
<accession>A0A4V0Z304</accession>
<dbReference type="PRINTS" id="PR00039">
    <property type="entry name" value="HTHLYSR"/>
</dbReference>
<dbReference type="PANTHER" id="PTHR30346">
    <property type="entry name" value="TRANSCRIPTIONAL DUAL REGULATOR HCAR-RELATED"/>
    <property type="match status" value="1"/>
</dbReference>
<evidence type="ECO:0000256" key="1">
    <source>
        <dbReference type="ARBA" id="ARBA00009437"/>
    </source>
</evidence>
<dbReference type="Pfam" id="PF03466">
    <property type="entry name" value="LysR_substrate"/>
    <property type="match status" value="1"/>
</dbReference>
<evidence type="ECO:0000256" key="3">
    <source>
        <dbReference type="ARBA" id="ARBA00023125"/>
    </source>
</evidence>
<dbReference type="Gene3D" id="1.10.10.10">
    <property type="entry name" value="Winged helix-like DNA-binding domain superfamily/Winged helix DNA-binding domain"/>
    <property type="match status" value="1"/>
</dbReference>
<evidence type="ECO:0000313" key="7">
    <source>
        <dbReference type="EMBL" id="QBE61753.1"/>
    </source>
</evidence>
<dbReference type="InterPro" id="IPR036390">
    <property type="entry name" value="WH_DNA-bd_sf"/>
</dbReference>
<dbReference type="InterPro" id="IPR000847">
    <property type="entry name" value="LysR_HTH_N"/>
</dbReference>
<evidence type="ECO:0000259" key="6">
    <source>
        <dbReference type="PROSITE" id="PS50931"/>
    </source>
</evidence>
<dbReference type="SUPFAM" id="SSF46785">
    <property type="entry name" value="Winged helix' DNA-binding domain"/>
    <property type="match status" value="1"/>
</dbReference>
<feature type="compositionally biased region" description="Low complexity" evidence="5">
    <location>
        <begin position="310"/>
        <end position="321"/>
    </location>
</feature>
<dbReference type="FunFam" id="1.10.10.10:FF:000001">
    <property type="entry name" value="LysR family transcriptional regulator"/>
    <property type="match status" value="1"/>
</dbReference>
<gene>
    <name evidence="7" type="ORF">EWM63_01025</name>
</gene>
<keyword evidence="4" id="KW-0804">Transcription</keyword>
<dbReference type="InterPro" id="IPR037410">
    <property type="entry name" value="BudR_PBP2"/>
</dbReference>
<dbReference type="EMBL" id="CP035913">
    <property type="protein sequence ID" value="QBE61753.1"/>
    <property type="molecule type" value="Genomic_DNA"/>
</dbReference>
<evidence type="ECO:0000256" key="2">
    <source>
        <dbReference type="ARBA" id="ARBA00023015"/>
    </source>
</evidence>
<dbReference type="RefSeq" id="WP_130184890.1">
    <property type="nucleotide sequence ID" value="NZ_CP035913.1"/>
</dbReference>
<proteinExistence type="inferred from homology"/>
<dbReference type="OrthoDB" id="8807047at2"/>
<dbReference type="SUPFAM" id="SSF53850">
    <property type="entry name" value="Periplasmic binding protein-like II"/>
    <property type="match status" value="1"/>
</dbReference>
<dbReference type="InterPro" id="IPR036388">
    <property type="entry name" value="WH-like_DNA-bd_sf"/>
</dbReference>
<keyword evidence="2" id="KW-0805">Transcription regulation</keyword>
<dbReference type="GO" id="GO:0003677">
    <property type="term" value="F:DNA binding"/>
    <property type="evidence" value="ECO:0007669"/>
    <property type="project" value="UniProtKB-KW"/>
</dbReference>
<dbReference type="InterPro" id="IPR005119">
    <property type="entry name" value="LysR_subst-bd"/>
</dbReference>
<dbReference type="PANTHER" id="PTHR30346:SF30">
    <property type="entry name" value="SMALL NEUTRAL PROTEASE REGULATORY PROTEIN"/>
    <property type="match status" value="1"/>
</dbReference>
<sequence>MELRRLRYFLAVAEEGNVTRAAERLGIGQPPLSQQILTLERELDVQLFHRTGHGVSLTEAGKALMADAKRLLNDAQSAVANAQRAGRGETGRLHLGSTASAAFHPIVRALIRAFRATYPGVALTLTEGTTTQLLALLEEGRLDLALMRPGTHSFAGIALYQIASEPMKVVLPAGHPLAKSRRIPLTALAAESFVLIPREESPMLHDEIFNACRKAGFEPLPGQQAPQLSSVVNLVSAEFGVSIVPASVSQIRAEGVVYADIADAKVVTNLALASRDAEPSAKVANFLALAEQARSAAGVAAGGPRRRPRGPAGKGAAPVNR</sequence>
<dbReference type="AlphaFoldDB" id="A0A4V0Z304"/>
<dbReference type="CDD" id="cd08451">
    <property type="entry name" value="PBP2_BudR"/>
    <property type="match status" value="1"/>
</dbReference>
<protein>
    <submittedName>
        <fullName evidence="7">LysR family transcriptional regulator</fullName>
    </submittedName>
</protein>
<dbReference type="GO" id="GO:0032993">
    <property type="term" value="C:protein-DNA complex"/>
    <property type="evidence" value="ECO:0007669"/>
    <property type="project" value="TreeGrafter"/>
</dbReference>
<feature type="region of interest" description="Disordered" evidence="5">
    <location>
        <begin position="296"/>
        <end position="321"/>
    </location>
</feature>
<keyword evidence="8" id="KW-1185">Reference proteome</keyword>
<dbReference type="Pfam" id="PF00126">
    <property type="entry name" value="HTH_1"/>
    <property type="match status" value="1"/>
</dbReference>
<dbReference type="PROSITE" id="PS50931">
    <property type="entry name" value="HTH_LYSR"/>
    <property type="match status" value="1"/>
</dbReference>
<comment type="similarity">
    <text evidence="1">Belongs to the LysR transcriptional regulatory family.</text>
</comment>
<organism evidence="7 8">
    <name type="scientific">Pseudoduganella lutea</name>
    <dbReference type="NCBI Taxonomy" id="321985"/>
    <lineage>
        <taxon>Bacteria</taxon>
        <taxon>Pseudomonadati</taxon>
        <taxon>Pseudomonadota</taxon>
        <taxon>Betaproteobacteria</taxon>
        <taxon>Burkholderiales</taxon>
        <taxon>Oxalobacteraceae</taxon>
        <taxon>Telluria group</taxon>
        <taxon>Pseudoduganella</taxon>
    </lineage>
</organism>
<dbReference type="KEGG" id="plue:EWM63_01025"/>